<evidence type="ECO:0000313" key="3">
    <source>
        <dbReference type="EMBL" id="TDL16740.1"/>
    </source>
</evidence>
<feature type="transmembrane region" description="Helical" evidence="1">
    <location>
        <begin position="164"/>
        <end position="184"/>
    </location>
</feature>
<feature type="signal peptide" evidence="2">
    <location>
        <begin position="1"/>
        <end position="23"/>
    </location>
</feature>
<name>A0A4Y7PQF6_9AGAM</name>
<sequence length="288" mass="30689">MVFCALDLLETLVLVFQKAAAEAFKFFAELLNAPVDLPIIAPIFKSITGTDLTYINVVCYASAIPFTILYKLITGEKPFQNSSTLLHSSAAIGEVADLDHRTISRGILTMINVLPDISLDISGFKSDRLGPNAPRGNRILNAFGIFIPCINAELSKGNLQKSPMYVVSWSITTAAPVLGVLWLSATGFYKGPRGNFIGQVLLCLIGSGGIGTAIWHAFNAEDSSLKTVSLIFSQVLAPLSNAAKIMRAVSQHWKNPVWVSNVTVALPVIDVVSGVGAGTALIISGSLK</sequence>
<keyword evidence="2" id="KW-0732">Signal</keyword>
<dbReference type="OrthoDB" id="3353914at2759"/>
<reference evidence="3 4" key="1">
    <citation type="submission" date="2018-06" db="EMBL/GenBank/DDBJ databases">
        <title>A transcriptomic atlas of mushroom development highlights an independent origin of complex multicellularity.</title>
        <authorList>
            <consortium name="DOE Joint Genome Institute"/>
            <person name="Krizsan K."/>
            <person name="Almasi E."/>
            <person name="Merenyi Z."/>
            <person name="Sahu N."/>
            <person name="Viragh M."/>
            <person name="Koszo T."/>
            <person name="Mondo S."/>
            <person name="Kiss B."/>
            <person name="Balint B."/>
            <person name="Kues U."/>
            <person name="Barry K."/>
            <person name="Hegedus J.C."/>
            <person name="Henrissat B."/>
            <person name="Johnson J."/>
            <person name="Lipzen A."/>
            <person name="Ohm R."/>
            <person name="Nagy I."/>
            <person name="Pangilinan J."/>
            <person name="Yan J."/>
            <person name="Xiong Y."/>
            <person name="Grigoriev I.V."/>
            <person name="Hibbett D.S."/>
            <person name="Nagy L.G."/>
        </authorList>
    </citation>
    <scope>NUCLEOTIDE SEQUENCE [LARGE SCALE GENOMIC DNA]</scope>
    <source>
        <strain evidence="3 4">SZMC22713</strain>
    </source>
</reference>
<proteinExistence type="predicted"/>
<keyword evidence="1" id="KW-0472">Membrane</keyword>
<dbReference type="EMBL" id="ML170236">
    <property type="protein sequence ID" value="TDL16740.1"/>
    <property type="molecule type" value="Genomic_DNA"/>
</dbReference>
<dbReference type="STRING" id="50990.A0A4Y7PQF6"/>
<organism evidence="3 4">
    <name type="scientific">Rickenella mellea</name>
    <dbReference type="NCBI Taxonomy" id="50990"/>
    <lineage>
        <taxon>Eukaryota</taxon>
        <taxon>Fungi</taxon>
        <taxon>Dikarya</taxon>
        <taxon>Basidiomycota</taxon>
        <taxon>Agaricomycotina</taxon>
        <taxon>Agaricomycetes</taxon>
        <taxon>Hymenochaetales</taxon>
        <taxon>Rickenellaceae</taxon>
        <taxon>Rickenella</taxon>
    </lineage>
</organism>
<evidence type="ECO:0000313" key="4">
    <source>
        <dbReference type="Proteomes" id="UP000294933"/>
    </source>
</evidence>
<feature type="chain" id="PRO_5021492424" evidence="2">
    <location>
        <begin position="24"/>
        <end position="288"/>
    </location>
</feature>
<keyword evidence="1" id="KW-1133">Transmembrane helix</keyword>
<protein>
    <submittedName>
        <fullName evidence="3">Uncharacterized protein</fullName>
    </submittedName>
</protein>
<keyword evidence="4" id="KW-1185">Reference proteome</keyword>
<feature type="transmembrane region" description="Helical" evidence="1">
    <location>
        <begin position="258"/>
        <end position="283"/>
    </location>
</feature>
<dbReference type="VEuPathDB" id="FungiDB:BD410DRAFT_613119"/>
<feature type="transmembrane region" description="Helical" evidence="1">
    <location>
        <begin position="196"/>
        <end position="215"/>
    </location>
</feature>
<gene>
    <name evidence="3" type="ORF">BD410DRAFT_613119</name>
</gene>
<evidence type="ECO:0000256" key="1">
    <source>
        <dbReference type="SAM" id="Phobius"/>
    </source>
</evidence>
<dbReference type="Proteomes" id="UP000294933">
    <property type="component" value="Unassembled WGS sequence"/>
</dbReference>
<evidence type="ECO:0000256" key="2">
    <source>
        <dbReference type="SAM" id="SignalP"/>
    </source>
</evidence>
<keyword evidence="1" id="KW-0812">Transmembrane</keyword>
<dbReference type="AlphaFoldDB" id="A0A4Y7PQF6"/>
<accession>A0A4Y7PQF6</accession>